<feature type="compositionally biased region" description="Polar residues" evidence="2">
    <location>
        <begin position="842"/>
        <end position="851"/>
    </location>
</feature>
<feature type="region of interest" description="Disordered" evidence="2">
    <location>
        <begin position="245"/>
        <end position="286"/>
    </location>
</feature>
<feature type="compositionally biased region" description="Basic and acidic residues" evidence="2">
    <location>
        <begin position="1290"/>
        <end position="1299"/>
    </location>
</feature>
<evidence type="ECO:0000313" key="4">
    <source>
        <dbReference type="Proteomes" id="UP001497525"/>
    </source>
</evidence>
<keyword evidence="1" id="KW-0175">Coiled coil</keyword>
<feature type="compositionally biased region" description="Polar residues" evidence="2">
    <location>
        <begin position="1028"/>
        <end position="1041"/>
    </location>
</feature>
<feature type="region of interest" description="Disordered" evidence="2">
    <location>
        <begin position="1020"/>
        <end position="1074"/>
    </location>
</feature>
<feature type="compositionally biased region" description="Basic and acidic residues" evidence="2">
    <location>
        <begin position="555"/>
        <end position="569"/>
    </location>
</feature>
<dbReference type="EMBL" id="CAXLJL010000534">
    <property type="protein sequence ID" value="CAL5138825.1"/>
    <property type="molecule type" value="Genomic_DNA"/>
</dbReference>
<name>A0AAV2TRC5_CALDB</name>
<sequence length="1314" mass="144319">MSKAVSKDCDTWSDPSEKAKTRIRLLNILDEEPAKKAKQKLASRKVVFDQNHFGSNFGLDENEPLHAKIKQSSLSKLNSVDGPLDLREQVQDLSAQLEELGRLTRSVSKHPPDCFCHGCSLSARPTGPADIPGHRLPHELPNTPPPVCLNPEPDCCVSCTVPCAVSRCAEKDADEKETADLTYFEQMSRLNDRQQTLKSQLLDLSNRLSTAQAQCSSEPSGNHTFKISRERDVDEHLDQLARCAVLDGTSPTSSPREVRPLRIRNLPEQKPTRSKQASTSTTEQRKPFVCGRVRPLDLSANRNFRVRKRPTVQANQNASRLSEMGSQDDPECTLAELAARLSNSEAALSSKLLELDNEGRDGNISSEQTSSELRDLAEELRTMQSELRDQLAEVQKYLTNRPSEDDSNNVFTKEKLHAPPPSEPPLEIGSLLPSLRQVMDHAGKEFALTTESLELPADPSKTSSKILPQAASVLAAAHQRRKNLENNFALLEQNQGEQSIFNLLELMNQGRSSAEKARIQAMINDAIAQAGKNKHAVEKPLKQNNRQAAATARLYRSDKSRKSPLEPRRSPSPAVATTQTLAELMLGPPRASTSRSPSPELRRGPWRLNRRRAKRPLYPRLINDPVPCRTAVLRLSDDQSKKSLPIIGRSPEFPASGNTKTVRFQDDPLQHARRPISAGTPRRRGIIPLGKYQYSGQVQPGTDTKGVQSSICVSPDLLCERGKGINFRHENIQNAPSANVPTQPPELLYPTCPTRPEDELISRLVLQLAGQLGQRNAQTEASQQPYGALSEAELRLLVEEALLEQIEPLLPRSPPRTPSPDENSLRLPTPTSSPEHFIRTPGFSSGKSSPARTRKSMYDAMVGNSTLSSIASQSPQSQDDVSVRHDISTPCPSCQPSGTTAPLPSPHSIRTGPAGSARKPDMHSAQTSPIRICRSISLSPDRPKTLTHHSADFTPLPTDMAASITNNEESSLSSPPFSLTAPDTFSEGMWLIDRSEGEAPSPVPYGVVRQIAAKLEPLPISPPLISENSRNIYEDSTPSTRSENEESPATEKRQLSTGELALPTLTSRSSKQVPLRDPALQIIALKTSGGLSSSNLPSSQRNLVKQATNKMSQQRPNQPGTNLEWLANLSGRESPPHSLGSVHSQNRMRPVPRSRPTSTPLVDRQENSLSDSPKLDWLRSLAGEVKQENPAGDSKSRFSPGMPQVPMLQGVEMVHSEDSDATTIDENAYENDYIVESDEQQASEHSQNTPRLETIRESKESTEPPNAPGTEATTPIVSGGSPVMSARQMTGDEVRRTVTLDDDSEDAADFEFYQ</sequence>
<feature type="compositionally biased region" description="Low complexity" evidence="2">
    <location>
        <begin position="588"/>
        <end position="599"/>
    </location>
</feature>
<feature type="compositionally biased region" description="Basic and acidic residues" evidence="2">
    <location>
        <begin position="1253"/>
        <end position="1262"/>
    </location>
</feature>
<feature type="region of interest" description="Disordered" evidence="2">
    <location>
        <begin position="534"/>
        <end position="604"/>
    </location>
</feature>
<comment type="caution">
    <text evidence="3">The sequence shown here is derived from an EMBL/GenBank/DDBJ whole genome shotgun (WGS) entry which is preliminary data.</text>
</comment>
<feature type="compositionally biased region" description="Low complexity" evidence="2">
    <location>
        <begin position="1147"/>
        <end position="1160"/>
    </location>
</feature>
<feature type="region of interest" description="Disordered" evidence="2">
    <location>
        <begin position="643"/>
        <end position="662"/>
    </location>
</feature>
<organism evidence="3 4">
    <name type="scientific">Calicophoron daubneyi</name>
    <name type="common">Rumen fluke</name>
    <name type="synonym">Paramphistomum daubneyi</name>
    <dbReference type="NCBI Taxonomy" id="300641"/>
    <lineage>
        <taxon>Eukaryota</taxon>
        <taxon>Metazoa</taxon>
        <taxon>Spiralia</taxon>
        <taxon>Lophotrochozoa</taxon>
        <taxon>Platyhelminthes</taxon>
        <taxon>Trematoda</taxon>
        <taxon>Digenea</taxon>
        <taxon>Plagiorchiida</taxon>
        <taxon>Pronocephalata</taxon>
        <taxon>Paramphistomoidea</taxon>
        <taxon>Paramphistomidae</taxon>
        <taxon>Calicophoron</taxon>
    </lineage>
</organism>
<protein>
    <submittedName>
        <fullName evidence="3">Uncharacterized protein</fullName>
    </submittedName>
</protein>
<feature type="coiled-coil region" evidence="1">
    <location>
        <begin position="366"/>
        <end position="400"/>
    </location>
</feature>
<feature type="compositionally biased region" description="Polar residues" evidence="2">
    <location>
        <begin position="890"/>
        <end position="902"/>
    </location>
</feature>
<feature type="region of interest" description="Disordered" evidence="2">
    <location>
        <begin position="808"/>
        <end position="854"/>
    </location>
</feature>
<gene>
    <name evidence="3" type="ORF">CDAUBV1_LOCUS13691</name>
</gene>
<feature type="compositionally biased region" description="Acidic residues" evidence="2">
    <location>
        <begin position="1300"/>
        <end position="1314"/>
    </location>
</feature>
<proteinExistence type="predicted"/>
<feature type="region of interest" description="Disordered" evidence="2">
    <location>
        <begin position="1236"/>
        <end position="1314"/>
    </location>
</feature>
<dbReference type="Proteomes" id="UP001497525">
    <property type="component" value="Unassembled WGS sequence"/>
</dbReference>
<reference evidence="3" key="1">
    <citation type="submission" date="2024-06" db="EMBL/GenBank/DDBJ databases">
        <authorList>
            <person name="Liu X."/>
            <person name="Lenzi L."/>
            <person name="Haldenby T S."/>
            <person name="Uol C."/>
        </authorList>
    </citation>
    <scope>NUCLEOTIDE SEQUENCE</scope>
</reference>
<feature type="region of interest" description="Disordered" evidence="2">
    <location>
        <begin position="868"/>
        <end position="930"/>
    </location>
</feature>
<feature type="coiled-coil region" evidence="1">
    <location>
        <begin position="187"/>
        <end position="214"/>
    </location>
</feature>
<feature type="region of interest" description="Disordered" evidence="2">
    <location>
        <begin position="1128"/>
        <end position="1175"/>
    </location>
</feature>
<evidence type="ECO:0000256" key="2">
    <source>
        <dbReference type="SAM" id="MobiDB-lite"/>
    </source>
</evidence>
<evidence type="ECO:0000313" key="3">
    <source>
        <dbReference type="EMBL" id="CAL5138825.1"/>
    </source>
</evidence>
<evidence type="ECO:0000256" key="1">
    <source>
        <dbReference type="SAM" id="Coils"/>
    </source>
</evidence>
<feature type="compositionally biased region" description="Basic and acidic residues" evidence="2">
    <location>
        <begin position="256"/>
        <end position="271"/>
    </location>
</feature>
<accession>A0AAV2TRC5</accession>